<reference evidence="2" key="1">
    <citation type="submission" date="2016-01" db="EMBL/GenBank/DDBJ databases">
        <authorList>
            <person name="Peeters C."/>
        </authorList>
    </citation>
    <scope>NUCLEOTIDE SEQUENCE [LARGE SCALE GENOMIC DNA]</scope>
    <source>
        <strain evidence="2">LMG 29318</strain>
    </source>
</reference>
<dbReference type="InterPro" id="IPR029463">
    <property type="entry name" value="Lys_MEP"/>
</dbReference>
<feature type="domain" description="Lysine-specific metallo-endopeptidase" evidence="1">
    <location>
        <begin position="60"/>
        <end position="212"/>
    </location>
</feature>
<accession>A0A158CQ74</accession>
<keyword evidence="3" id="KW-1185">Reference proteome</keyword>
<dbReference type="CDD" id="cd11007">
    <property type="entry name" value="M35_like_1"/>
    <property type="match status" value="1"/>
</dbReference>
<dbReference type="Proteomes" id="UP000054870">
    <property type="component" value="Unassembled WGS sequence"/>
</dbReference>
<dbReference type="InterPro" id="IPR034108">
    <property type="entry name" value="Pept_M35-like_proteobacteria"/>
</dbReference>
<dbReference type="EMBL" id="FCOF02000037">
    <property type="protein sequence ID" value="SAK84468.1"/>
    <property type="molecule type" value="Genomic_DNA"/>
</dbReference>
<sequence>MTKELFLVRTSMTNTEEGSSVIIDVNTQRICPNMSNAAFRELVMRLRDTAITMIDTRYLALARYWDKERAPVEMWFGKSDESLKQMLLTGLPKLKAAMLELKAEKIVRYDDELSTYLTCVPAVSGPGVTAAVCKPDSSKRIIAIYPEFCGLPETHRQKNSQLKTLIHECTHFVDTFDSLDTVYGSGDGLAIWAKMNSDRTEKNADSITCYIAN</sequence>
<name>A0A158CQ74_9BURK</name>
<evidence type="ECO:0000313" key="2">
    <source>
        <dbReference type="EMBL" id="SAK84468.1"/>
    </source>
</evidence>
<dbReference type="OrthoDB" id="8841651at2"/>
<gene>
    <name evidence="2" type="ORF">AWB75_05543</name>
</gene>
<evidence type="ECO:0000313" key="3">
    <source>
        <dbReference type="Proteomes" id="UP000054870"/>
    </source>
</evidence>
<proteinExistence type="predicted"/>
<organism evidence="2 3">
    <name type="scientific">Caballeronia catudaia</name>
    <dbReference type="NCBI Taxonomy" id="1777136"/>
    <lineage>
        <taxon>Bacteria</taxon>
        <taxon>Pseudomonadati</taxon>
        <taxon>Pseudomonadota</taxon>
        <taxon>Betaproteobacteria</taxon>
        <taxon>Burkholderiales</taxon>
        <taxon>Burkholderiaceae</taxon>
        <taxon>Caballeronia</taxon>
    </lineage>
</organism>
<dbReference type="AlphaFoldDB" id="A0A158CQ74"/>
<dbReference type="SUPFAM" id="SSF55486">
    <property type="entry name" value="Metalloproteases ('zincins'), catalytic domain"/>
    <property type="match status" value="1"/>
</dbReference>
<comment type="caution">
    <text evidence="2">The sequence shown here is derived from an EMBL/GenBank/DDBJ whole genome shotgun (WGS) entry which is preliminary data.</text>
</comment>
<evidence type="ECO:0000259" key="1">
    <source>
        <dbReference type="SMART" id="SM01351"/>
    </source>
</evidence>
<dbReference type="Pfam" id="PF14521">
    <property type="entry name" value="Aspzincin_M35"/>
    <property type="match status" value="1"/>
</dbReference>
<dbReference type="SMART" id="SM01351">
    <property type="entry name" value="Aspzincin_M35"/>
    <property type="match status" value="1"/>
</dbReference>
<dbReference type="GO" id="GO:0004222">
    <property type="term" value="F:metalloendopeptidase activity"/>
    <property type="evidence" value="ECO:0007669"/>
    <property type="project" value="InterPro"/>
</dbReference>
<dbReference type="InterPro" id="IPR024079">
    <property type="entry name" value="MetalloPept_cat_dom_sf"/>
</dbReference>
<dbReference type="RefSeq" id="WP_061127243.1">
    <property type="nucleotide sequence ID" value="NZ_FCOF02000037.1"/>
</dbReference>
<dbReference type="Gene3D" id="3.40.390.10">
    <property type="entry name" value="Collagenase (Catalytic Domain)"/>
    <property type="match status" value="1"/>
</dbReference>
<protein>
    <submittedName>
        <fullName evidence="2">Peptidase M35</fullName>
    </submittedName>
</protein>